<gene>
    <name evidence="1" type="ORF">PM001_LOCUS13135</name>
</gene>
<protein>
    <recommendedName>
        <fullName evidence="3">Transposase</fullName>
    </recommendedName>
</protein>
<evidence type="ECO:0000313" key="2">
    <source>
        <dbReference type="Proteomes" id="UP001162060"/>
    </source>
</evidence>
<comment type="caution">
    <text evidence="1">The sequence shown here is derived from an EMBL/GenBank/DDBJ whole genome shotgun (WGS) entry which is preliminary data.</text>
</comment>
<sequence length="72" mass="8038">MLVKKMDEIEVENRRHAPTADRRDLMIVDAGRDKRAGSAVAKGIHRTSASTCVQHVESYMRIANAPWKSSST</sequence>
<evidence type="ECO:0008006" key="3">
    <source>
        <dbReference type="Google" id="ProtNLM"/>
    </source>
</evidence>
<dbReference type="EMBL" id="CAKLBY020000119">
    <property type="protein sequence ID" value="CAK7927985.1"/>
    <property type="molecule type" value="Genomic_DNA"/>
</dbReference>
<name>A0AAV1TZZ0_9STRA</name>
<dbReference type="AlphaFoldDB" id="A0AAV1TZZ0"/>
<dbReference type="Proteomes" id="UP001162060">
    <property type="component" value="Unassembled WGS sequence"/>
</dbReference>
<reference evidence="1" key="1">
    <citation type="submission" date="2024-01" db="EMBL/GenBank/DDBJ databases">
        <authorList>
            <person name="Webb A."/>
        </authorList>
    </citation>
    <scope>NUCLEOTIDE SEQUENCE</scope>
    <source>
        <strain evidence="1">Pm1</strain>
    </source>
</reference>
<proteinExistence type="predicted"/>
<evidence type="ECO:0000313" key="1">
    <source>
        <dbReference type="EMBL" id="CAK7927985.1"/>
    </source>
</evidence>
<organism evidence="1 2">
    <name type="scientific">Peronospora matthiolae</name>
    <dbReference type="NCBI Taxonomy" id="2874970"/>
    <lineage>
        <taxon>Eukaryota</taxon>
        <taxon>Sar</taxon>
        <taxon>Stramenopiles</taxon>
        <taxon>Oomycota</taxon>
        <taxon>Peronosporomycetes</taxon>
        <taxon>Peronosporales</taxon>
        <taxon>Peronosporaceae</taxon>
        <taxon>Peronospora</taxon>
    </lineage>
</organism>
<accession>A0AAV1TZZ0</accession>